<protein>
    <recommendedName>
        <fullName evidence="2">DUF8094 domain-containing protein</fullName>
    </recommendedName>
</protein>
<dbReference type="EMBL" id="LT629772">
    <property type="protein sequence ID" value="SDS33371.1"/>
    <property type="molecule type" value="Genomic_DNA"/>
</dbReference>
<feature type="compositionally biased region" description="Polar residues" evidence="1">
    <location>
        <begin position="99"/>
        <end position="114"/>
    </location>
</feature>
<gene>
    <name evidence="3" type="ORF">SAMN04489812_1595</name>
</gene>
<evidence type="ECO:0000256" key="1">
    <source>
        <dbReference type="SAM" id="MobiDB-lite"/>
    </source>
</evidence>
<dbReference type="PROSITE" id="PS51257">
    <property type="entry name" value="PROKAR_LIPOPROTEIN"/>
    <property type="match status" value="1"/>
</dbReference>
<dbReference type="STRING" id="630515.SAMN04489812_1595"/>
<dbReference type="Pfam" id="PF26366">
    <property type="entry name" value="DUF8094"/>
    <property type="match status" value="1"/>
</dbReference>
<organism evidence="3 4">
    <name type="scientific">Microlunatus soli</name>
    <dbReference type="NCBI Taxonomy" id="630515"/>
    <lineage>
        <taxon>Bacteria</taxon>
        <taxon>Bacillati</taxon>
        <taxon>Actinomycetota</taxon>
        <taxon>Actinomycetes</taxon>
        <taxon>Propionibacteriales</taxon>
        <taxon>Propionibacteriaceae</taxon>
        <taxon>Microlunatus</taxon>
    </lineage>
</organism>
<evidence type="ECO:0000313" key="4">
    <source>
        <dbReference type="Proteomes" id="UP000199103"/>
    </source>
</evidence>
<reference evidence="3 4" key="1">
    <citation type="submission" date="2016-10" db="EMBL/GenBank/DDBJ databases">
        <authorList>
            <person name="de Groot N.N."/>
        </authorList>
    </citation>
    <scope>NUCLEOTIDE SEQUENCE [LARGE SCALE GENOMIC DNA]</scope>
    <source>
        <strain evidence="3 4">DSM 21800</strain>
    </source>
</reference>
<proteinExistence type="predicted"/>
<dbReference type="OrthoDB" id="9823254at2"/>
<name>A0A1H1RCC3_9ACTN</name>
<dbReference type="RefSeq" id="WP_157683288.1">
    <property type="nucleotide sequence ID" value="NZ_LT629772.1"/>
</dbReference>
<evidence type="ECO:0000259" key="2">
    <source>
        <dbReference type="Pfam" id="PF26366"/>
    </source>
</evidence>
<dbReference type="AlphaFoldDB" id="A0A1H1RCC3"/>
<keyword evidence="4" id="KW-1185">Reference proteome</keyword>
<dbReference type="Proteomes" id="UP000199103">
    <property type="component" value="Chromosome I"/>
</dbReference>
<dbReference type="InterPro" id="IPR058407">
    <property type="entry name" value="DUF8094"/>
</dbReference>
<feature type="region of interest" description="Disordered" evidence="1">
    <location>
        <begin position="95"/>
        <end position="114"/>
    </location>
</feature>
<evidence type="ECO:0000313" key="3">
    <source>
        <dbReference type="EMBL" id="SDS33371.1"/>
    </source>
</evidence>
<sequence>MYDGPRLDRRRLLGLVGLAVTVPILAGCQRPGDNVPRLTAAEVQQLQDRYARESFKAMRKRDQALIKTVEAGDLLERDLAAMKLAARLHNPRTTDEFTFPQSTGHPIASTTDSDQQRLVTVGSYSNTTAPWRNLGLYVRQGEAGRWLRVFSGGMYADDVPDFGSEEALSSIAPDSTDFAAVPNTVPSLVAKALQDPDSADAKKFGASDVRQRFADDLATETSKAAAMGTVAREYTPGSLLIAIGINGGYLALGSYSFNQTVTASAGKSVFFAPAATEHKTYPDHYRQVVSDWGGMFAAIVPEAGKLTLVSGEERQTGLEVSR</sequence>
<feature type="domain" description="DUF8094" evidence="2">
    <location>
        <begin position="35"/>
        <end position="313"/>
    </location>
</feature>
<accession>A0A1H1RCC3</accession>